<keyword evidence="1" id="KW-0472">Membrane</keyword>
<evidence type="ECO:0000313" key="2">
    <source>
        <dbReference type="EMBL" id="EDP14642.1"/>
    </source>
</evidence>
<dbReference type="CDD" id="cd21416">
    <property type="entry name" value="HDC_protein"/>
    <property type="match status" value="1"/>
</dbReference>
<reference evidence="2 3" key="2">
    <citation type="submission" date="2007-09" db="EMBL/GenBank/DDBJ databases">
        <title>Draft genome sequence of Clostridium bolteae (ATCC BAA-613).</title>
        <authorList>
            <person name="Sudarsanam P."/>
            <person name="Ley R."/>
            <person name="Guruge J."/>
            <person name="Turnbaugh P.J."/>
            <person name="Mahowald M."/>
            <person name="Liep D."/>
            <person name="Gordon J."/>
        </authorList>
    </citation>
    <scope>NUCLEOTIDE SEQUENCE [LARGE SCALE GENOMIC DNA]</scope>
    <source>
        <strain evidence="3">ATCC BAA-613 / DSM 15670 / CCUG 46953 / JCM 12243 / WAL 16351</strain>
    </source>
</reference>
<feature type="transmembrane region" description="Helical" evidence="1">
    <location>
        <begin position="152"/>
        <end position="173"/>
    </location>
</feature>
<dbReference type="RefSeq" id="WP_002569473.1">
    <property type="nucleotide sequence ID" value="NZ_DS480694.1"/>
</dbReference>
<gene>
    <name evidence="2" type="ORF">CLOBOL_05184</name>
</gene>
<organism evidence="2 3">
    <name type="scientific">Enterocloster bolteae (strain ATCC BAA-613 / DSM 15670 / CCUG 46953 / JCM 12243 / WAL 16351)</name>
    <name type="common">Clostridium bolteae</name>
    <dbReference type="NCBI Taxonomy" id="411902"/>
    <lineage>
        <taxon>Bacteria</taxon>
        <taxon>Bacillati</taxon>
        <taxon>Bacillota</taxon>
        <taxon>Clostridia</taxon>
        <taxon>Lachnospirales</taxon>
        <taxon>Lachnospiraceae</taxon>
        <taxon>Enterocloster</taxon>
    </lineage>
</organism>
<proteinExistence type="predicted"/>
<name>A8RYP2_ENTBW</name>
<evidence type="ECO:0000256" key="1">
    <source>
        <dbReference type="SAM" id="Phobius"/>
    </source>
</evidence>
<feature type="transmembrane region" description="Helical" evidence="1">
    <location>
        <begin position="309"/>
        <end position="333"/>
    </location>
</feature>
<dbReference type="AlphaFoldDB" id="A8RYP2"/>
<comment type="caution">
    <text evidence="2">The sequence shown here is derived from an EMBL/GenBank/DDBJ whole genome shotgun (WGS) entry which is preliminary data.</text>
</comment>
<evidence type="ECO:0000313" key="3">
    <source>
        <dbReference type="Proteomes" id="UP000005396"/>
    </source>
</evidence>
<feature type="transmembrane region" description="Helical" evidence="1">
    <location>
        <begin position="6"/>
        <end position="26"/>
    </location>
</feature>
<dbReference type="HOGENOM" id="CLU_056517_1_0_9"/>
<feature type="transmembrane region" description="Helical" evidence="1">
    <location>
        <begin position="279"/>
        <end position="297"/>
    </location>
</feature>
<sequence>MKGSDVKVAPVIAIVICFAFVSLGDIVSLKTKAKFPSLAVAIVAYLIAIWCGMPKTYPDVSGLAALGDILFPVFVAGLATSILPISIVKNWKFVIIGCIAVLADFLCTVVVGGLFYDPREMFAAAMTTCGSGLTGGLIVLDRLKGTGLTEMVTIPLLLACTIDAIGQPVGSLITRKYAGKLIASDAYLTDKIVDHSDGGKLNKWGAPFNSSENPSPRFCAWIPPKYETEAVAFLQLIVVTALAMWLGGITGLGWSIVLILLGFGGTFIGLFRMNMLDRTQTGGFVMAAIYALLFQMLNDMTLQEIMAKIVPLLLVILLSGVGLVLGGMLGAKVFGFDPWLGASATIGLFYLFPGVRNVINEVARSLSRNEEERLYLVEKISPSCIIAASMGSKFCLLAGVLLMPLIIR</sequence>
<dbReference type="InterPro" id="IPR049576">
    <property type="entry name" value="HDC-like"/>
</dbReference>
<dbReference type="PaxDb" id="411902-CLOBOL_05184"/>
<reference evidence="2 3" key="1">
    <citation type="submission" date="2007-08" db="EMBL/GenBank/DDBJ databases">
        <authorList>
            <person name="Fulton L."/>
            <person name="Clifton S."/>
            <person name="Fulton B."/>
            <person name="Xu J."/>
            <person name="Minx P."/>
            <person name="Pepin K.H."/>
            <person name="Johnson M."/>
            <person name="Thiruvilangam P."/>
            <person name="Bhonagiri V."/>
            <person name="Nash W.E."/>
            <person name="Mardis E.R."/>
            <person name="Wilson R.K."/>
        </authorList>
    </citation>
    <scope>NUCLEOTIDE SEQUENCE [LARGE SCALE GENOMIC DNA]</scope>
    <source>
        <strain evidence="3">ATCC BAA-613 / DSM 15670 / CCUG 46953 / JCM 12243 / WAL 16351</strain>
    </source>
</reference>
<dbReference type="Proteomes" id="UP000005396">
    <property type="component" value="Unassembled WGS sequence"/>
</dbReference>
<protein>
    <submittedName>
        <fullName evidence="2">Uncharacterized protein</fullName>
    </submittedName>
</protein>
<feature type="transmembrane region" description="Helical" evidence="1">
    <location>
        <begin position="69"/>
        <end position="87"/>
    </location>
</feature>
<keyword evidence="1" id="KW-0812">Transmembrane</keyword>
<feature type="transmembrane region" description="Helical" evidence="1">
    <location>
        <begin position="38"/>
        <end position="57"/>
    </location>
</feature>
<keyword evidence="1" id="KW-1133">Transmembrane helix</keyword>
<feature type="transmembrane region" description="Helical" evidence="1">
    <location>
        <begin position="94"/>
        <end position="116"/>
    </location>
</feature>
<dbReference type="eggNOG" id="COG0786">
    <property type="taxonomic scope" value="Bacteria"/>
</dbReference>
<feature type="transmembrane region" description="Helical" evidence="1">
    <location>
        <begin position="380"/>
        <end position="407"/>
    </location>
</feature>
<dbReference type="EMBL" id="ABCC02000039">
    <property type="protein sequence ID" value="EDP14642.1"/>
    <property type="molecule type" value="Genomic_DNA"/>
</dbReference>
<accession>A8RYP2</accession>